<dbReference type="CDD" id="cd16343">
    <property type="entry name" value="LMWPTP"/>
    <property type="match status" value="2"/>
</dbReference>
<evidence type="ECO:0000256" key="3">
    <source>
        <dbReference type="ARBA" id="ARBA00022490"/>
    </source>
</evidence>
<feature type="domain" description="Phosphotyrosine protein phosphatase I" evidence="7">
    <location>
        <begin position="166"/>
        <end position="283"/>
    </location>
</feature>
<comment type="caution">
    <text evidence="8">The sequence shown here is derived from an EMBL/GenBank/DDBJ whole genome shotgun (WGS) entry which is preliminary data.</text>
</comment>
<dbReference type="EMBL" id="CAJDYZ010005802">
    <property type="protein sequence ID" value="CAD1472803.1"/>
    <property type="molecule type" value="Genomic_DNA"/>
</dbReference>
<feature type="non-terminal residue" evidence="8">
    <location>
        <position position="1"/>
    </location>
</feature>
<comment type="similarity">
    <text evidence="2">Belongs to the low molecular weight phosphotyrosine protein phosphatase family.</text>
</comment>
<dbReference type="GO" id="GO:0003993">
    <property type="term" value="F:acid phosphatase activity"/>
    <property type="evidence" value="ECO:0007669"/>
    <property type="project" value="InterPro"/>
</dbReference>
<evidence type="ECO:0000256" key="4">
    <source>
        <dbReference type="ARBA" id="ARBA00022801"/>
    </source>
</evidence>
<dbReference type="PANTHER" id="PTHR11717:SF7">
    <property type="entry name" value="LOW MOLECULAR WEIGHT PHOSPHOTYROSINE PROTEIN PHOSPHATASE"/>
    <property type="match status" value="1"/>
</dbReference>
<dbReference type="GO" id="GO:0005737">
    <property type="term" value="C:cytoplasm"/>
    <property type="evidence" value="ECO:0007669"/>
    <property type="project" value="UniProtKB-SubCell"/>
</dbReference>
<protein>
    <recommendedName>
        <fullName evidence="7">Phosphotyrosine protein phosphatase I domain-containing protein</fullName>
    </recommendedName>
</protein>
<dbReference type="InterPro" id="IPR017867">
    <property type="entry name" value="Tyr_phospatase_low_mol_wt"/>
</dbReference>
<dbReference type="Proteomes" id="UP000752696">
    <property type="component" value="Unassembled WGS sequence"/>
</dbReference>
<reference evidence="8" key="1">
    <citation type="submission" date="2020-07" db="EMBL/GenBank/DDBJ databases">
        <authorList>
            <person name="Nazaruddin N."/>
        </authorList>
    </citation>
    <scope>NUCLEOTIDE SEQUENCE</scope>
</reference>
<dbReference type="InterPro" id="IPR050438">
    <property type="entry name" value="LMW_PTPase"/>
</dbReference>
<dbReference type="InterPro" id="IPR036196">
    <property type="entry name" value="Ptyr_pPase_sf"/>
</dbReference>
<evidence type="ECO:0000256" key="2">
    <source>
        <dbReference type="ARBA" id="ARBA00011063"/>
    </source>
</evidence>
<organism evidence="8 9">
    <name type="scientific">Heterotrigona itama</name>
    <dbReference type="NCBI Taxonomy" id="395501"/>
    <lineage>
        <taxon>Eukaryota</taxon>
        <taxon>Metazoa</taxon>
        <taxon>Ecdysozoa</taxon>
        <taxon>Arthropoda</taxon>
        <taxon>Hexapoda</taxon>
        <taxon>Insecta</taxon>
        <taxon>Pterygota</taxon>
        <taxon>Neoptera</taxon>
        <taxon>Endopterygota</taxon>
        <taxon>Hymenoptera</taxon>
        <taxon>Apocrita</taxon>
        <taxon>Aculeata</taxon>
        <taxon>Apoidea</taxon>
        <taxon>Anthophila</taxon>
        <taxon>Apidae</taxon>
        <taxon>Heterotrigona</taxon>
    </lineage>
</organism>
<evidence type="ECO:0000256" key="5">
    <source>
        <dbReference type="ARBA" id="ARBA00022912"/>
    </source>
</evidence>
<dbReference type="OrthoDB" id="3388at2759"/>
<evidence type="ECO:0000313" key="9">
    <source>
        <dbReference type="Proteomes" id="UP000752696"/>
    </source>
</evidence>
<accession>A0A6V7H3N6</accession>
<dbReference type="InterPro" id="IPR002115">
    <property type="entry name" value="Tyr_Pase_low_mol_wt_mml"/>
</dbReference>
<feature type="active site" description="Proton donor" evidence="6">
    <location>
        <position position="114"/>
    </location>
</feature>
<dbReference type="PRINTS" id="PR00720">
    <property type="entry name" value="MAMMALPTPASE"/>
</dbReference>
<keyword evidence="5" id="KW-0904">Protein phosphatase</keyword>
<keyword evidence="4" id="KW-0378">Hydrolase</keyword>
<dbReference type="PANTHER" id="PTHR11717">
    <property type="entry name" value="LOW MOLECULAR WEIGHT PROTEIN TYROSINE PHOSPHATASE"/>
    <property type="match status" value="1"/>
</dbReference>
<sequence length="283" mass="32902">NICRSPIAEAVFSDQINKLDLNESWEVESAALIGYHTGKNPDHRAMSTLREKGIINYFHKARPIIEDDFIKFDWIFGMDNSNIQELNNMKPSNCTAKIELLGKYDPQGDIIIRDPYYDSNNAGFHKAYEQCVRSIKAFLEQYKGIVKRSILHVTIHKLNLKKYNHRNSCRSPIAEAVFLEEIKKLNLLDYWEIDSAALLQYHVGNGPEPRAMSTLRKRGIVYYTHIARQITKEDFYKFDWIFGMDSGIVYDLCQMQPKDSQAKIELLGKYNPNEELNIRDPLF</sequence>
<evidence type="ECO:0000313" key="8">
    <source>
        <dbReference type="EMBL" id="CAD1472803.1"/>
    </source>
</evidence>
<keyword evidence="9" id="KW-1185">Reference proteome</keyword>
<keyword evidence="3" id="KW-0963">Cytoplasm</keyword>
<comment type="subcellular location">
    <subcellularLocation>
        <location evidence="1">Cytoplasm</location>
    </subcellularLocation>
</comment>
<evidence type="ECO:0000256" key="6">
    <source>
        <dbReference type="PIRSR" id="PIRSR617867-1"/>
    </source>
</evidence>
<dbReference type="SMART" id="SM00226">
    <property type="entry name" value="LMWPc"/>
    <property type="match status" value="2"/>
</dbReference>
<dbReference type="PRINTS" id="PR00719">
    <property type="entry name" value="LMWPTPASE"/>
</dbReference>
<dbReference type="AlphaFoldDB" id="A0A6V7H3N6"/>
<dbReference type="Gene3D" id="3.40.50.2300">
    <property type="match status" value="2"/>
</dbReference>
<feature type="domain" description="Phosphotyrosine protein phosphatase I" evidence="7">
    <location>
        <begin position="1"/>
        <end position="141"/>
    </location>
</feature>
<dbReference type="InterPro" id="IPR023485">
    <property type="entry name" value="Ptyr_pPase"/>
</dbReference>
<feature type="active site" evidence="6">
    <location>
        <position position="4"/>
    </location>
</feature>
<evidence type="ECO:0000256" key="1">
    <source>
        <dbReference type="ARBA" id="ARBA00004496"/>
    </source>
</evidence>
<dbReference type="SUPFAM" id="SSF52788">
    <property type="entry name" value="Phosphotyrosine protein phosphatases I"/>
    <property type="match status" value="2"/>
</dbReference>
<dbReference type="Pfam" id="PF01451">
    <property type="entry name" value="LMWPc"/>
    <property type="match status" value="2"/>
</dbReference>
<evidence type="ECO:0000259" key="7">
    <source>
        <dbReference type="SMART" id="SM00226"/>
    </source>
</evidence>
<dbReference type="FunFam" id="3.40.50.2300:FF:000105">
    <property type="entry name" value="Low molecular weight phosphotyrosine protein"/>
    <property type="match status" value="1"/>
</dbReference>
<dbReference type="GO" id="GO:0004726">
    <property type="term" value="F:non-membrane spanning protein tyrosine phosphatase activity"/>
    <property type="evidence" value="ECO:0007669"/>
    <property type="project" value="InterPro"/>
</dbReference>
<proteinExistence type="inferred from homology"/>
<gene>
    <name evidence="8" type="ORF">MHI_LOCUS335617</name>
</gene>
<name>A0A6V7H3N6_9HYME</name>
<feature type="non-terminal residue" evidence="8">
    <location>
        <position position="283"/>
    </location>
</feature>